<keyword evidence="3" id="KW-1185">Reference proteome</keyword>
<protein>
    <recommendedName>
        <fullName evidence="4">DUF4148 domain-containing protein</fullName>
    </recommendedName>
</protein>
<dbReference type="Proteomes" id="UP001329151">
    <property type="component" value="Chromosome"/>
</dbReference>
<dbReference type="AlphaFoldDB" id="A0AA86J1H3"/>
<sequence length="120" mass="12611">MKKMMTLGFALCLSSTAAFADLTQGDGTYLASKPVKSTVSRDAVIAKTDSHNVANATDSTFSPSSNVASKVSRSEVVKKMNGYQYADFGDGTSTQSWVKRSEAPRSLANNASDASGQSTN</sequence>
<dbReference type="EMBL" id="AP028947">
    <property type="protein sequence ID" value="BET26588.1"/>
    <property type="molecule type" value="Genomic_DNA"/>
</dbReference>
<gene>
    <name evidence="2" type="ORF">RGQ30_20890</name>
</gene>
<feature type="chain" id="PRO_5045781992" description="DUF4148 domain-containing protein" evidence="1">
    <location>
        <begin position="21"/>
        <end position="120"/>
    </location>
</feature>
<dbReference type="RefSeq" id="WP_130555950.1">
    <property type="nucleotide sequence ID" value="NZ_AP028947.1"/>
</dbReference>
<evidence type="ECO:0000256" key="1">
    <source>
        <dbReference type="SAM" id="SignalP"/>
    </source>
</evidence>
<evidence type="ECO:0000313" key="3">
    <source>
        <dbReference type="Proteomes" id="UP001329151"/>
    </source>
</evidence>
<accession>A0AA86J1H3</accession>
<name>A0AA86J1H3_9BURK</name>
<feature type="signal peptide" evidence="1">
    <location>
        <begin position="1"/>
        <end position="20"/>
    </location>
</feature>
<reference evidence="2 3" key="1">
    <citation type="submission" date="2023-10" db="EMBL/GenBank/DDBJ databases">
        <title>Complete Genome Sequence of Limnobacter thiooxidans CS-K2T, Isolated from freshwater lake sediments in Bavaria, Germany.</title>
        <authorList>
            <person name="Naruki M."/>
            <person name="Watanabe A."/>
            <person name="Warashina T."/>
            <person name="Morita T."/>
            <person name="Arakawa K."/>
        </authorList>
    </citation>
    <scope>NUCLEOTIDE SEQUENCE [LARGE SCALE GENOMIC DNA]</scope>
    <source>
        <strain evidence="2 3">CS-K2</strain>
    </source>
</reference>
<evidence type="ECO:0008006" key="4">
    <source>
        <dbReference type="Google" id="ProtNLM"/>
    </source>
</evidence>
<evidence type="ECO:0000313" key="2">
    <source>
        <dbReference type="EMBL" id="BET26588.1"/>
    </source>
</evidence>
<dbReference type="KEGG" id="lto:RGQ30_20890"/>
<organism evidence="2 3">
    <name type="scientific">Limnobacter thiooxidans</name>
    <dbReference type="NCBI Taxonomy" id="131080"/>
    <lineage>
        <taxon>Bacteria</taxon>
        <taxon>Pseudomonadati</taxon>
        <taxon>Pseudomonadota</taxon>
        <taxon>Betaproteobacteria</taxon>
        <taxon>Burkholderiales</taxon>
        <taxon>Burkholderiaceae</taxon>
        <taxon>Limnobacter</taxon>
    </lineage>
</organism>
<keyword evidence="1" id="KW-0732">Signal</keyword>
<proteinExistence type="predicted"/>